<evidence type="ECO:0000313" key="3">
    <source>
        <dbReference type="EMBL" id="RCH85261.1"/>
    </source>
</evidence>
<feature type="transmembrane region" description="Helical" evidence="2">
    <location>
        <begin position="172"/>
        <end position="190"/>
    </location>
</feature>
<evidence type="ECO:0000313" key="4">
    <source>
        <dbReference type="Proteomes" id="UP000253551"/>
    </source>
</evidence>
<feature type="region of interest" description="Disordered" evidence="1">
    <location>
        <begin position="1"/>
        <end position="21"/>
    </location>
</feature>
<dbReference type="InterPro" id="IPR021514">
    <property type="entry name" value="DUF3176"/>
</dbReference>
<evidence type="ECO:0000256" key="2">
    <source>
        <dbReference type="SAM" id="Phobius"/>
    </source>
</evidence>
<keyword evidence="4" id="KW-1185">Reference proteome</keyword>
<comment type="caution">
    <text evidence="3">The sequence shown here is derived from an EMBL/GenBank/DDBJ whole genome shotgun (WGS) entry which is preliminary data.</text>
</comment>
<dbReference type="Proteomes" id="UP000253551">
    <property type="component" value="Unassembled WGS sequence"/>
</dbReference>
<dbReference type="Pfam" id="PF11374">
    <property type="entry name" value="DUF3176"/>
    <property type="match status" value="1"/>
</dbReference>
<protein>
    <submittedName>
        <fullName evidence="3">Uncharacterized protein</fullName>
    </submittedName>
</protein>
<feature type="transmembrane region" description="Helical" evidence="2">
    <location>
        <begin position="111"/>
        <end position="132"/>
    </location>
</feature>
<proteinExistence type="predicted"/>
<gene>
    <name evidence="3" type="ORF">CU098_008744</name>
</gene>
<feature type="non-terminal residue" evidence="3">
    <location>
        <position position="257"/>
    </location>
</feature>
<dbReference type="AlphaFoldDB" id="A0A367J696"/>
<keyword evidence="2" id="KW-0812">Transmembrane</keyword>
<feature type="transmembrane region" description="Helical" evidence="2">
    <location>
        <begin position="69"/>
        <end position="91"/>
    </location>
</feature>
<keyword evidence="2" id="KW-0472">Membrane</keyword>
<dbReference type="OrthoDB" id="5376804at2759"/>
<dbReference type="EMBL" id="PJQM01004218">
    <property type="protein sequence ID" value="RCH85261.1"/>
    <property type="molecule type" value="Genomic_DNA"/>
</dbReference>
<name>A0A367J696_RHIST</name>
<reference evidence="3 4" key="1">
    <citation type="journal article" date="2018" name="G3 (Bethesda)">
        <title>Phylogenetic and Phylogenomic Definition of Rhizopus Species.</title>
        <authorList>
            <person name="Gryganskyi A.P."/>
            <person name="Golan J."/>
            <person name="Dolatabadi S."/>
            <person name="Mondo S."/>
            <person name="Robb S."/>
            <person name="Idnurm A."/>
            <person name="Muszewska A."/>
            <person name="Steczkiewicz K."/>
            <person name="Masonjones S."/>
            <person name="Liao H.L."/>
            <person name="Gajdeczka M.T."/>
            <person name="Anike F."/>
            <person name="Vuek A."/>
            <person name="Anishchenko I.M."/>
            <person name="Voigt K."/>
            <person name="de Hoog G.S."/>
            <person name="Smith M.E."/>
            <person name="Heitman J."/>
            <person name="Vilgalys R."/>
            <person name="Stajich J.E."/>
        </authorList>
    </citation>
    <scope>NUCLEOTIDE SEQUENCE [LARGE SCALE GENOMIC DNA]</scope>
    <source>
        <strain evidence="3 4">LSU 92-RS-03</strain>
    </source>
</reference>
<accession>A0A367J696</accession>
<evidence type="ECO:0000256" key="1">
    <source>
        <dbReference type="SAM" id="MobiDB-lite"/>
    </source>
</evidence>
<dbReference type="STRING" id="4846.A0A367J696"/>
<organism evidence="3 4">
    <name type="scientific">Rhizopus stolonifer</name>
    <name type="common">Rhizopus nigricans</name>
    <dbReference type="NCBI Taxonomy" id="4846"/>
    <lineage>
        <taxon>Eukaryota</taxon>
        <taxon>Fungi</taxon>
        <taxon>Fungi incertae sedis</taxon>
        <taxon>Mucoromycota</taxon>
        <taxon>Mucoromycotina</taxon>
        <taxon>Mucoromycetes</taxon>
        <taxon>Mucorales</taxon>
        <taxon>Mucorineae</taxon>
        <taxon>Rhizopodaceae</taxon>
        <taxon>Rhizopus</taxon>
    </lineage>
</organism>
<sequence>MNSNLEVYKSNMDSQKQPYSHTSEDIPLYKVLTEEKHDDCLMLEDTLQGDDKRQPDYDVHKLKKSKTFLYLKPLPLFCISSFFIIALLLLLLHANGKSLEYTIIGLKIPAIVSLLLNITTLFIISGVSTAIAEYKWVHLKKGAELTLIDVYDGCTRGLSGFSLTIRAMHFDFVLLVAFLFHLGILVYNPLTQEVLVPVTSSYNKTGIDVRFFAYKPYYIEDRGELKSSGMPPKMNGLTKNAYITTSSFAQAANGSPA</sequence>
<keyword evidence="2" id="KW-1133">Transmembrane helix</keyword>